<dbReference type="SMART" id="SM00421">
    <property type="entry name" value="HTH_LUXR"/>
    <property type="match status" value="1"/>
</dbReference>
<reference evidence="3" key="1">
    <citation type="submission" date="2019-09" db="EMBL/GenBank/DDBJ databases">
        <title>Antimicrobial potential of Antarctic Bacteria.</title>
        <authorList>
            <person name="Benaud N."/>
            <person name="Edwards R.J."/>
            <person name="Ferrari B.C."/>
        </authorList>
    </citation>
    <scope>NUCLEOTIDE SEQUENCE [LARGE SCALE GENOMIC DNA]</scope>
    <source>
        <strain evidence="3">SPB151</strain>
    </source>
</reference>
<dbReference type="InterPro" id="IPR000792">
    <property type="entry name" value="Tscrpt_reg_LuxR_C"/>
</dbReference>
<accession>A0A7G6WUW1</accession>
<dbReference type="InterPro" id="IPR051797">
    <property type="entry name" value="TrmB-like"/>
</dbReference>
<dbReference type="RefSeq" id="WP_185446604.1">
    <property type="nucleotide sequence ID" value="NZ_CP043661.1"/>
</dbReference>
<dbReference type="KEGG" id="kqi:F1D05_07465"/>
<organism evidence="2 3">
    <name type="scientific">Kribbella qitaiheensis</name>
    <dbReference type="NCBI Taxonomy" id="1544730"/>
    <lineage>
        <taxon>Bacteria</taxon>
        <taxon>Bacillati</taxon>
        <taxon>Actinomycetota</taxon>
        <taxon>Actinomycetes</taxon>
        <taxon>Propionibacteriales</taxon>
        <taxon>Kribbellaceae</taxon>
        <taxon>Kribbella</taxon>
    </lineage>
</organism>
<dbReference type="InterPro" id="IPR036388">
    <property type="entry name" value="WH-like_DNA-bd_sf"/>
</dbReference>
<proteinExistence type="predicted"/>
<dbReference type="PRINTS" id="PR00038">
    <property type="entry name" value="HTHLUXR"/>
</dbReference>
<dbReference type="Pfam" id="PF00196">
    <property type="entry name" value="GerE"/>
    <property type="match status" value="1"/>
</dbReference>
<evidence type="ECO:0000313" key="3">
    <source>
        <dbReference type="Proteomes" id="UP000515563"/>
    </source>
</evidence>
<dbReference type="PROSITE" id="PS50043">
    <property type="entry name" value="HTH_LUXR_2"/>
    <property type="match status" value="1"/>
</dbReference>
<dbReference type="PANTHER" id="PTHR34293:SF1">
    <property type="entry name" value="HTH-TYPE TRANSCRIPTIONAL REGULATOR TRMBL2"/>
    <property type="match status" value="1"/>
</dbReference>
<dbReference type="Proteomes" id="UP000515563">
    <property type="component" value="Chromosome"/>
</dbReference>
<dbReference type="GO" id="GO:0003677">
    <property type="term" value="F:DNA binding"/>
    <property type="evidence" value="ECO:0007669"/>
    <property type="project" value="InterPro"/>
</dbReference>
<evidence type="ECO:0000259" key="1">
    <source>
        <dbReference type="PROSITE" id="PS50043"/>
    </source>
</evidence>
<dbReference type="SUPFAM" id="SSF46894">
    <property type="entry name" value="C-terminal effector domain of the bipartite response regulators"/>
    <property type="match status" value="1"/>
</dbReference>
<sequence length="332" mass="35964">MDTAHLGSVRRLREPERAAPEQLFRELLPGPVVDAYLDLLEQGARPMCEGDPADEELVSRHLCYLQFQPGPVLRAIDPLVAINGLLTEVHRELSIQQKRLLTGYAAAAELHDRQLRREAVPSLLVQVLTDADEIADRWMTSIHTARSSYRSISVGPLGSTRSGSGIAVHRQLCSPDLVADPQGAETIRIVIEAGGEVRTAQTLPLRMIVVDDHLAVVGLDPEGTTAALVVRSVVVVSALANFYDRLWAAATPVVLAGVASLSRSRRLVKQLGGTEREVLALLVHGLKDEAIARHLSLSVRTVRRHIATVMDFVDAPTRFAAGAAAQRLGLLG</sequence>
<evidence type="ECO:0000313" key="2">
    <source>
        <dbReference type="EMBL" id="QNE17776.1"/>
    </source>
</evidence>
<name>A0A7G6WUW1_9ACTN</name>
<dbReference type="EMBL" id="CP043661">
    <property type="protein sequence ID" value="QNE17776.1"/>
    <property type="molecule type" value="Genomic_DNA"/>
</dbReference>
<reference evidence="2 3" key="2">
    <citation type="journal article" date="2020" name="Microbiol. Resour. Announc.">
        <title>Antarctic desert soil bacteria exhibit high novel natural product potential, evaluated through long-read genome sequencing and comparative genomics.</title>
        <authorList>
            <person name="Benaud N."/>
            <person name="Edwards R.J."/>
            <person name="Amos T.G."/>
            <person name="D'Agostino P.M."/>
            <person name="Gutierrez-Chavez C."/>
            <person name="Montgomery K."/>
            <person name="Nicetic I."/>
            <person name="Ferrari B.C."/>
        </authorList>
    </citation>
    <scope>NUCLEOTIDE SEQUENCE [LARGE SCALE GENOMIC DNA]</scope>
    <source>
        <strain evidence="2 3">SPB151</strain>
    </source>
</reference>
<protein>
    <submittedName>
        <fullName evidence="2">Helix-turn-helix transcriptional regulator</fullName>
    </submittedName>
</protein>
<feature type="domain" description="HTH luxR-type" evidence="1">
    <location>
        <begin position="264"/>
        <end position="329"/>
    </location>
</feature>
<dbReference type="Gene3D" id="1.10.10.10">
    <property type="entry name" value="Winged helix-like DNA-binding domain superfamily/Winged helix DNA-binding domain"/>
    <property type="match status" value="1"/>
</dbReference>
<gene>
    <name evidence="2" type="ORF">F1D05_07465</name>
</gene>
<keyword evidence="3" id="KW-1185">Reference proteome</keyword>
<dbReference type="PANTHER" id="PTHR34293">
    <property type="entry name" value="HTH-TYPE TRANSCRIPTIONAL REGULATOR TRMBL2"/>
    <property type="match status" value="1"/>
</dbReference>
<dbReference type="GO" id="GO:0006355">
    <property type="term" value="P:regulation of DNA-templated transcription"/>
    <property type="evidence" value="ECO:0007669"/>
    <property type="project" value="InterPro"/>
</dbReference>
<dbReference type="InterPro" id="IPR016032">
    <property type="entry name" value="Sig_transdc_resp-reg_C-effctor"/>
</dbReference>
<dbReference type="AlphaFoldDB" id="A0A7G6WUW1"/>